<evidence type="ECO:0000313" key="2">
    <source>
        <dbReference type="Proteomes" id="UP001154282"/>
    </source>
</evidence>
<evidence type="ECO:0000313" key="1">
    <source>
        <dbReference type="EMBL" id="CAI0418552.1"/>
    </source>
</evidence>
<sequence>MKSSSSASLATIEYGKKKATKQRISIHHLFHCLLNQTHERRCPRCSPSFLRRLAMKTSQQLTAAKAI</sequence>
<accession>A0AAV0K8U9</accession>
<name>A0AAV0K8U9_9ROSI</name>
<comment type="caution">
    <text evidence="1">The sequence shown here is derived from an EMBL/GenBank/DDBJ whole genome shotgun (WGS) entry which is preliminary data.</text>
</comment>
<dbReference type="EMBL" id="CAMGYJ010000005">
    <property type="protein sequence ID" value="CAI0418552.1"/>
    <property type="molecule type" value="Genomic_DNA"/>
</dbReference>
<keyword evidence="2" id="KW-1185">Reference proteome</keyword>
<reference evidence="1" key="1">
    <citation type="submission" date="2022-08" db="EMBL/GenBank/DDBJ databases">
        <authorList>
            <person name="Gutierrez-Valencia J."/>
        </authorList>
    </citation>
    <scope>NUCLEOTIDE SEQUENCE</scope>
</reference>
<gene>
    <name evidence="1" type="ORF">LITE_LOCUS17679</name>
</gene>
<organism evidence="1 2">
    <name type="scientific">Linum tenue</name>
    <dbReference type="NCBI Taxonomy" id="586396"/>
    <lineage>
        <taxon>Eukaryota</taxon>
        <taxon>Viridiplantae</taxon>
        <taxon>Streptophyta</taxon>
        <taxon>Embryophyta</taxon>
        <taxon>Tracheophyta</taxon>
        <taxon>Spermatophyta</taxon>
        <taxon>Magnoliopsida</taxon>
        <taxon>eudicotyledons</taxon>
        <taxon>Gunneridae</taxon>
        <taxon>Pentapetalae</taxon>
        <taxon>rosids</taxon>
        <taxon>fabids</taxon>
        <taxon>Malpighiales</taxon>
        <taxon>Linaceae</taxon>
        <taxon>Linum</taxon>
    </lineage>
</organism>
<dbReference type="AlphaFoldDB" id="A0AAV0K8U9"/>
<dbReference type="Proteomes" id="UP001154282">
    <property type="component" value="Unassembled WGS sequence"/>
</dbReference>
<proteinExistence type="predicted"/>
<protein>
    <submittedName>
        <fullName evidence="1">Uncharacterized protein</fullName>
    </submittedName>
</protein>